<dbReference type="RefSeq" id="WP_166032446.1">
    <property type="nucleotide sequence ID" value="NZ_CP048877.1"/>
</dbReference>
<keyword evidence="5" id="KW-0862">Zinc</keyword>
<dbReference type="InterPro" id="IPR024079">
    <property type="entry name" value="MetalloPept_cat_dom_sf"/>
</dbReference>
<keyword evidence="6" id="KW-0482">Metalloprotease</keyword>
<dbReference type="SUPFAM" id="SSF55486">
    <property type="entry name" value="Metalloproteases ('zincins'), catalytic domain"/>
    <property type="match status" value="1"/>
</dbReference>
<evidence type="ECO:0000256" key="4">
    <source>
        <dbReference type="ARBA" id="ARBA00022801"/>
    </source>
</evidence>
<dbReference type="PANTHER" id="PTHR15910">
    <property type="entry name" value="ARCHAEMETZINCIN"/>
    <property type="match status" value="1"/>
</dbReference>
<dbReference type="InterPro" id="IPR012962">
    <property type="entry name" value="Pept_M54_archaemetzincn"/>
</dbReference>
<evidence type="ECO:0000256" key="5">
    <source>
        <dbReference type="ARBA" id="ARBA00022833"/>
    </source>
</evidence>
<organism evidence="7 8">
    <name type="scientific">Thermosulfuriphilus ammonigenes</name>
    <dbReference type="NCBI Taxonomy" id="1936021"/>
    <lineage>
        <taxon>Bacteria</taxon>
        <taxon>Pseudomonadati</taxon>
        <taxon>Thermodesulfobacteriota</taxon>
        <taxon>Thermodesulfobacteria</taxon>
        <taxon>Thermodesulfobacteriales</taxon>
        <taxon>Thermodesulfobacteriaceae</taxon>
        <taxon>Thermosulfuriphilus</taxon>
    </lineage>
</organism>
<dbReference type="PANTHER" id="PTHR15910:SF1">
    <property type="entry name" value="ARCHAEMETZINCIN-2"/>
    <property type="match status" value="1"/>
</dbReference>
<protein>
    <submittedName>
        <fullName evidence="7">Uncharacterized protein</fullName>
    </submittedName>
</protein>
<dbReference type="GO" id="GO:0008270">
    <property type="term" value="F:zinc ion binding"/>
    <property type="evidence" value="ECO:0007669"/>
    <property type="project" value="InterPro"/>
</dbReference>
<dbReference type="Gene3D" id="3.40.390.10">
    <property type="entry name" value="Collagenase (Catalytic Domain)"/>
    <property type="match status" value="1"/>
</dbReference>
<dbReference type="PIRSF" id="PIRSF005785">
    <property type="entry name" value="Zn-prot_arch"/>
    <property type="match status" value="1"/>
</dbReference>
<name>A0A6G7PXQ2_9BACT</name>
<dbReference type="Pfam" id="PF07998">
    <property type="entry name" value="Peptidase_M54"/>
    <property type="match status" value="1"/>
</dbReference>
<accession>A0A6G7PXQ2</accession>
<keyword evidence="2" id="KW-0645">Protease</keyword>
<evidence type="ECO:0000256" key="2">
    <source>
        <dbReference type="ARBA" id="ARBA00022670"/>
    </source>
</evidence>
<dbReference type="GO" id="GO:0006508">
    <property type="term" value="P:proteolysis"/>
    <property type="evidence" value="ECO:0007669"/>
    <property type="project" value="UniProtKB-KW"/>
</dbReference>
<dbReference type="PROSITE" id="PS51257">
    <property type="entry name" value="PROKAR_LIPOPROTEIN"/>
    <property type="match status" value="1"/>
</dbReference>
<dbReference type="EMBL" id="CP048877">
    <property type="protein sequence ID" value="QIJ72228.1"/>
    <property type="molecule type" value="Genomic_DNA"/>
</dbReference>
<proteinExistence type="predicted"/>
<sequence>MRSFKRVIIVPMGSLGASCLQRLMETVSSLTSLSVDLGPSLPPPIPAFNPVKRKFYSHFIIEYLRRHHPQADVIIGLVDADIYSEILDNVISEVQHLQQAGVISLSLLKEFLFGERPEALLCERLAKETIHILGHLSGLGHCHNPRCLMYPSHGVLETDFKQLGFCPECQIRLRLGSPMASRRIG</sequence>
<dbReference type="Proteomes" id="UP000502179">
    <property type="component" value="Chromosome"/>
</dbReference>
<keyword evidence="4" id="KW-0378">Hydrolase</keyword>
<dbReference type="InterPro" id="IPR012091">
    <property type="entry name" value="Pept_M54_archaemetzncn_arc/bac"/>
</dbReference>
<evidence type="ECO:0000313" key="7">
    <source>
        <dbReference type="EMBL" id="QIJ72228.1"/>
    </source>
</evidence>
<reference evidence="7 8" key="1">
    <citation type="submission" date="2020-02" db="EMBL/GenBank/DDBJ databases">
        <title>Genome analysis of Thermosulfuriphilus ammonigenes ST65T, an anaerobic thermophilic chemolithoautotrophic bacterium isolated from a deep-sea hydrothermal vent.</title>
        <authorList>
            <person name="Slobodkina G."/>
            <person name="Allioux M."/>
            <person name="Merkel A."/>
            <person name="Alain K."/>
            <person name="Jebbar M."/>
            <person name="Slobodkin A."/>
        </authorList>
    </citation>
    <scope>NUCLEOTIDE SEQUENCE [LARGE SCALE GENOMIC DNA]</scope>
    <source>
        <strain evidence="7 8">ST65</strain>
    </source>
</reference>
<keyword evidence="3" id="KW-0479">Metal-binding</keyword>
<dbReference type="KEGG" id="tav:G4V39_08070"/>
<comment type="cofactor">
    <cofactor evidence="1">
        <name>Zn(2+)</name>
        <dbReference type="ChEBI" id="CHEBI:29105"/>
    </cofactor>
</comment>
<evidence type="ECO:0000256" key="1">
    <source>
        <dbReference type="ARBA" id="ARBA00001947"/>
    </source>
</evidence>
<evidence type="ECO:0000256" key="3">
    <source>
        <dbReference type="ARBA" id="ARBA00022723"/>
    </source>
</evidence>
<dbReference type="AlphaFoldDB" id="A0A6G7PXQ2"/>
<evidence type="ECO:0000256" key="6">
    <source>
        <dbReference type="ARBA" id="ARBA00023049"/>
    </source>
</evidence>
<evidence type="ECO:0000313" key="8">
    <source>
        <dbReference type="Proteomes" id="UP000502179"/>
    </source>
</evidence>
<gene>
    <name evidence="7" type="ORF">G4V39_08070</name>
</gene>
<keyword evidence="8" id="KW-1185">Reference proteome</keyword>
<dbReference type="GO" id="GO:0008237">
    <property type="term" value="F:metallopeptidase activity"/>
    <property type="evidence" value="ECO:0007669"/>
    <property type="project" value="UniProtKB-KW"/>
</dbReference>
<dbReference type="CDD" id="cd11375">
    <property type="entry name" value="Peptidase_M54"/>
    <property type="match status" value="1"/>
</dbReference>